<organism evidence="13 14">
    <name type="scientific">Globodera rostochiensis</name>
    <name type="common">Golden nematode worm</name>
    <name type="synonym">Heterodera rostochiensis</name>
    <dbReference type="NCBI Taxonomy" id="31243"/>
    <lineage>
        <taxon>Eukaryota</taxon>
        <taxon>Metazoa</taxon>
        <taxon>Ecdysozoa</taxon>
        <taxon>Nematoda</taxon>
        <taxon>Chromadorea</taxon>
        <taxon>Rhabditida</taxon>
        <taxon>Tylenchina</taxon>
        <taxon>Tylenchomorpha</taxon>
        <taxon>Tylenchoidea</taxon>
        <taxon>Heteroderidae</taxon>
        <taxon>Heteroderinae</taxon>
        <taxon>Globodera</taxon>
    </lineage>
</organism>
<evidence type="ECO:0000256" key="9">
    <source>
        <dbReference type="RuleBase" id="RU000688"/>
    </source>
</evidence>
<dbReference type="GO" id="GO:0042923">
    <property type="term" value="F:neuropeptide binding"/>
    <property type="evidence" value="ECO:0007669"/>
    <property type="project" value="TreeGrafter"/>
</dbReference>
<dbReference type="GO" id="GO:0005886">
    <property type="term" value="C:plasma membrane"/>
    <property type="evidence" value="ECO:0007669"/>
    <property type="project" value="TreeGrafter"/>
</dbReference>
<feature type="transmembrane region" description="Helical" evidence="11">
    <location>
        <begin position="254"/>
        <end position="275"/>
    </location>
</feature>
<dbReference type="PROSITE" id="PS00237">
    <property type="entry name" value="G_PROTEIN_RECEP_F1_1"/>
    <property type="match status" value="1"/>
</dbReference>
<dbReference type="PROSITE" id="PS50262">
    <property type="entry name" value="G_PROTEIN_RECEP_F1_2"/>
    <property type="match status" value="1"/>
</dbReference>
<keyword evidence="3 9" id="KW-0812">Transmembrane</keyword>
<dbReference type="WBParaSite" id="Gr19_v10_g11263.t2">
    <property type="protein sequence ID" value="Gr19_v10_g11263.t2"/>
    <property type="gene ID" value="Gr19_v10_g11263"/>
</dbReference>
<evidence type="ECO:0000313" key="13">
    <source>
        <dbReference type="Proteomes" id="UP000887572"/>
    </source>
</evidence>
<keyword evidence="7 9" id="KW-0675">Receptor</keyword>
<protein>
    <submittedName>
        <fullName evidence="14">G-protein coupled receptors family 1 profile domain-containing protein</fullName>
    </submittedName>
</protein>
<reference evidence="14" key="1">
    <citation type="submission" date="2022-11" db="UniProtKB">
        <authorList>
            <consortium name="WormBaseParasite"/>
        </authorList>
    </citation>
    <scope>IDENTIFICATION</scope>
</reference>
<dbReference type="GO" id="GO:0043005">
    <property type="term" value="C:neuron projection"/>
    <property type="evidence" value="ECO:0007669"/>
    <property type="project" value="TreeGrafter"/>
</dbReference>
<dbReference type="InterPro" id="IPR000611">
    <property type="entry name" value="NPY_rcpt"/>
</dbReference>
<dbReference type="SUPFAM" id="SSF81321">
    <property type="entry name" value="Family A G protein-coupled receptor-like"/>
    <property type="match status" value="1"/>
</dbReference>
<dbReference type="GO" id="GO:0004983">
    <property type="term" value="F:neuropeptide Y receptor activity"/>
    <property type="evidence" value="ECO:0007669"/>
    <property type="project" value="InterPro"/>
</dbReference>
<dbReference type="PANTHER" id="PTHR24235">
    <property type="entry name" value="NEUROPEPTIDE Y RECEPTOR"/>
    <property type="match status" value="1"/>
</dbReference>
<dbReference type="Pfam" id="PF00001">
    <property type="entry name" value="7tm_1"/>
    <property type="match status" value="1"/>
</dbReference>
<keyword evidence="13" id="KW-1185">Reference proteome</keyword>
<evidence type="ECO:0000256" key="5">
    <source>
        <dbReference type="ARBA" id="ARBA00023040"/>
    </source>
</evidence>
<feature type="domain" description="G-protein coupled receptors family 1 profile" evidence="12">
    <location>
        <begin position="52"/>
        <end position="310"/>
    </location>
</feature>
<dbReference type="Proteomes" id="UP000887572">
    <property type="component" value="Unplaced"/>
</dbReference>
<comment type="subcellular location">
    <subcellularLocation>
        <location evidence="1">Membrane</location>
        <topology evidence="1">Multi-pass membrane protein</topology>
    </subcellularLocation>
</comment>
<dbReference type="InterPro" id="IPR017452">
    <property type="entry name" value="GPCR_Rhodpsn_7TM"/>
</dbReference>
<feature type="region of interest" description="Disordered" evidence="10">
    <location>
        <begin position="375"/>
        <end position="421"/>
    </location>
</feature>
<evidence type="ECO:0000256" key="11">
    <source>
        <dbReference type="SAM" id="Phobius"/>
    </source>
</evidence>
<evidence type="ECO:0000256" key="4">
    <source>
        <dbReference type="ARBA" id="ARBA00022989"/>
    </source>
</evidence>
<dbReference type="InterPro" id="IPR000276">
    <property type="entry name" value="GPCR_Rhodpsn"/>
</dbReference>
<dbReference type="PANTHER" id="PTHR24235:SF29">
    <property type="entry name" value="GH23382P"/>
    <property type="match status" value="1"/>
</dbReference>
<evidence type="ECO:0000256" key="3">
    <source>
        <dbReference type="ARBA" id="ARBA00022692"/>
    </source>
</evidence>
<accession>A0A914GVX7</accession>
<dbReference type="Gene3D" id="1.20.1070.10">
    <property type="entry name" value="Rhodopsin 7-helix transmembrane proteins"/>
    <property type="match status" value="1"/>
</dbReference>
<feature type="transmembrane region" description="Helical" evidence="11">
    <location>
        <begin position="202"/>
        <end position="223"/>
    </location>
</feature>
<feature type="transmembrane region" description="Helical" evidence="11">
    <location>
        <begin position="73"/>
        <end position="91"/>
    </location>
</feature>
<evidence type="ECO:0000256" key="1">
    <source>
        <dbReference type="ARBA" id="ARBA00004141"/>
    </source>
</evidence>
<evidence type="ECO:0000313" key="14">
    <source>
        <dbReference type="WBParaSite" id="Gr19_v10_g11263.t2"/>
    </source>
</evidence>
<keyword evidence="5 9" id="KW-0297">G-protein coupled receptor</keyword>
<evidence type="ECO:0000256" key="6">
    <source>
        <dbReference type="ARBA" id="ARBA00023136"/>
    </source>
</evidence>
<keyword evidence="6 11" id="KW-0472">Membrane</keyword>
<comment type="similarity">
    <text evidence="2 9">Belongs to the G-protein coupled receptor 1 family.</text>
</comment>
<evidence type="ECO:0000256" key="10">
    <source>
        <dbReference type="SAM" id="MobiDB-lite"/>
    </source>
</evidence>
<feature type="transmembrane region" description="Helical" evidence="11">
    <location>
        <begin position="103"/>
        <end position="131"/>
    </location>
</feature>
<proteinExistence type="inferred from homology"/>
<dbReference type="PRINTS" id="PR00237">
    <property type="entry name" value="GPCRRHODOPSN"/>
</dbReference>
<sequence>MSIEFVQLKSANISSHSAIVSCTGKKAITDLVLTRSLFLIAYLTLFFVGLIGNFLVVWVVATCKSMQTVTNVFIANLAVSDLIVCCTSIWLTPTYTYIGHWIWGAWMCYALPLFQGASIFISSLTLTAIALDRHWVICRSQPRKHASTSTQVCAAVICLIWCLSVLLVLPYAVHMRIAEVMWPCRFSLCVEDWGGKEDMRSLYGMTTVVLQFVVPFTVIGHSYRRIWRFMEARRLRRQSESDVQLVRKRRLLSMLVRMVLLFGICWLPFNFLNLLRDVHADAFLKPYFSFLFLFAHLLSMVVPAANPLLYAWMNASFRDGFLRVLPFRRWHKKIVSLKRMPIAEKEDGGGRRRTADDKLEGIERRGNRLERADARPLSTRRSFRLPRPPPASRPLLKRRSSSDRMVAWRGSESSMRHRQIW</sequence>
<name>A0A914GVX7_GLORO</name>
<evidence type="ECO:0000256" key="7">
    <source>
        <dbReference type="ARBA" id="ARBA00023170"/>
    </source>
</evidence>
<evidence type="ECO:0000259" key="12">
    <source>
        <dbReference type="PROSITE" id="PS50262"/>
    </source>
</evidence>
<feature type="transmembrane region" description="Helical" evidence="11">
    <location>
        <begin position="152"/>
        <end position="173"/>
    </location>
</feature>
<feature type="transmembrane region" description="Helical" evidence="11">
    <location>
        <begin position="287"/>
        <end position="313"/>
    </location>
</feature>
<dbReference type="AlphaFoldDB" id="A0A914GVX7"/>
<feature type="transmembrane region" description="Helical" evidence="11">
    <location>
        <begin position="39"/>
        <end position="61"/>
    </location>
</feature>
<dbReference type="PRINTS" id="PR01012">
    <property type="entry name" value="NRPEPTIDEYR"/>
</dbReference>
<keyword evidence="8 9" id="KW-0807">Transducer</keyword>
<keyword evidence="4 11" id="KW-1133">Transmembrane helix</keyword>
<evidence type="ECO:0000256" key="8">
    <source>
        <dbReference type="ARBA" id="ARBA00023224"/>
    </source>
</evidence>
<dbReference type="CDD" id="cd15203">
    <property type="entry name" value="7tmA_NPYR-like"/>
    <property type="match status" value="1"/>
</dbReference>
<evidence type="ECO:0000256" key="2">
    <source>
        <dbReference type="ARBA" id="ARBA00010663"/>
    </source>
</evidence>